<protein>
    <submittedName>
        <fullName evidence="1">Uncharacterized protein</fullName>
    </submittedName>
</protein>
<dbReference type="EMBL" id="BAAAHH010000018">
    <property type="protein sequence ID" value="GAA0956566.1"/>
    <property type="molecule type" value="Genomic_DNA"/>
</dbReference>
<reference evidence="2" key="1">
    <citation type="journal article" date="2019" name="Int. J. Syst. Evol. Microbiol.">
        <title>The Global Catalogue of Microorganisms (GCM) 10K type strain sequencing project: providing services to taxonomists for standard genome sequencing and annotation.</title>
        <authorList>
            <consortium name="The Broad Institute Genomics Platform"/>
            <consortium name="The Broad Institute Genome Sequencing Center for Infectious Disease"/>
            <person name="Wu L."/>
            <person name="Ma J."/>
        </authorList>
    </citation>
    <scope>NUCLEOTIDE SEQUENCE [LARGE SCALE GENOMIC DNA]</scope>
    <source>
        <strain evidence="2">JCM 10696</strain>
    </source>
</reference>
<keyword evidence="2" id="KW-1185">Reference proteome</keyword>
<comment type="caution">
    <text evidence="1">The sequence shown here is derived from an EMBL/GenBank/DDBJ whole genome shotgun (WGS) entry which is preliminary data.</text>
</comment>
<sequence>MGVGRLVGNRFNLVVSLRHNADSPRLEEWRAAFERASALLFDATDGQHRFGTIYVCNNSSGGRNADAWLLEPDGRSTSAVRGIRSETGHMTLYGDERFKPFIVIHEFGHYAYGVRDEYTGTGGTPAECIGGSTGDACIMEAAWTEGDRFGSNATGGALSLFHPRAA</sequence>
<proteinExistence type="predicted"/>
<accession>A0ABP4BZB0</accession>
<name>A0ABP4BZB0_9ACTN</name>
<dbReference type="RefSeq" id="WP_344242653.1">
    <property type="nucleotide sequence ID" value="NZ_BAAAHH010000018.1"/>
</dbReference>
<evidence type="ECO:0000313" key="2">
    <source>
        <dbReference type="Proteomes" id="UP001500665"/>
    </source>
</evidence>
<organism evidence="1 2">
    <name type="scientific">Actinocorallia libanotica</name>
    <dbReference type="NCBI Taxonomy" id="46162"/>
    <lineage>
        <taxon>Bacteria</taxon>
        <taxon>Bacillati</taxon>
        <taxon>Actinomycetota</taxon>
        <taxon>Actinomycetes</taxon>
        <taxon>Streptosporangiales</taxon>
        <taxon>Thermomonosporaceae</taxon>
        <taxon>Actinocorallia</taxon>
    </lineage>
</organism>
<dbReference type="Proteomes" id="UP001500665">
    <property type="component" value="Unassembled WGS sequence"/>
</dbReference>
<evidence type="ECO:0000313" key="1">
    <source>
        <dbReference type="EMBL" id="GAA0956566.1"/>
    </source>
</evidence>
<gene>
    <name evidence="1" type="ORF">GCM10009550_42700</name>
</gene>